<evidence type="ECO:0000256" key="4">
    <source>
        <dbReference type="ARBA" id="ARBA00008663"/>
    </source>
</evidence>
<dbReference type="EMBL" id="CP001670">
    <property type="protein sequence ID" value="AFZ81301.1"/>
    <property type="molecule type" value="Genomic_DNA"/>
</dbReference>
<dbReference type="AlphaFoldDB" id="L0B227"/>
<dbReference type="GO" id="GO:0000287">
    <property type="term" value="F:magnesium ion binding"/>
    <property type="evidence" value="ECO:0007669"/>
    <property type="project" value="InterPro"/>
</dbReference>
<keyword evidence="9 14" id="KW-0418">Kinase</keyword>
<dbReference type="NCBIfam" id="NF004978">
    <property type="entry name" value="PRK06354.1"/>
    <property type="match status" value="1"/>
</dbReference>
<evidence type="ECO:0000313" key="17">
    <source>
        <dbReference type="EMBL" id="AFZ81301.1"/>
    </source>
</evidence>
<evidence type="ECO:0000256" key="10">
    <source>
        <dbReference type="ARBA" id="ARBA00022840"/>
    </source>
</evidence>
<reference evidence="17 18" key="1">
    <citation type="journal article" date="2012" name="BMC Genomics">
        <title>Comparative genomic analysis and phylogenetic position of Theileria equi.</title>
        <authorList>
            <person name="Kappmeyer L.S."/>
            <person name="Thiagarajan M."/>
            <person name="Herndon D.R."/>
            <person name="Ramsay J.D."/>
            <person name="Caler E."/>
            <person name="Djikeng A."/>
            <person name="Gillespie J.J."/>
            <person name="Lau A.O."/>
            <person name="Roalson E.H."/>
            <person name="Silva J.C."/>
            <person name="Silva M.G."/>
            <person name="Suarez C.E."/>
            <person name="Ueti M.W."/>
            <person name="Nene V.M."/>
            <person name="Mealey R.H."/>
            <person name="Knowles D.P."/>
            <person name="Brayton K.A."/>
        </authorList>
    </citation>
    <scope>NUCLEOTIDE SEQUENCE [LARGE SCALE GENOMIC DNA]</scope>
    <source>
        <strain evidence="17 18">WA</strain>
    </source>
</reference>
<keyword evidence="6 14" id="KW-0808">Transferase</keyword>
<keyword evidence="11 14" id="KW-0460">Magnesium</keyword>
<dbReference type="FunFam" id="3.20.20.60:FF:000025">
    <property type="entry name" value="Pyruvate kinase"/>
    <property type="match status" value="1"/>
</dbReference>
<feature type="domain" description="Pyruvate kinase C-terminal" evidence="16">
    <location>
        <begin position="399"/>
        <end position="512"/>
    </location>
</feature>
<evidence type="ECO:0000256" key="13">
    <source>
        <dbReference type="ARBA" id="ARBA00023317"/>
    </source>
</evidence>
<evidence type="ECO:0000256" key="8">
    <source>
        <dbReference type="ARBA" id="ARBA00022741"/>
    </source>
</evidence>
<feature type="domain" description="Pyruvate kinase barrel" evidence="15">
    <location>
        <begin position="40"/>
        <end position="364"/>
    </location>
</feature>
<dbReference type="FunFam" id="2.40.33.10:FF:000001">
    <property type="entry name" value="Pyruvate kinase"/>
    <property type="match status" value="1"/>
</dbReference>
<sequence length="515" mass="56221">MAPNKRLIQSQESSDSVLQLSTISMNKVMRPIGFADTRDKHTHIVCTMGPACSSVETVVQMIKSGMNVCRFNFSHGTHESHGKTLAIIKEALKHVPEANLGLMLDTKGPEIRTGYLKGHQPITLEAGSIVRITTDYSFEGTPECISCSYSKLPQAVSVGNLILIADGTLSCEVVSVGETEIKVKMLNTAKIGEYKNMNLPGVKVDLPVLTEKDKDFILNFGIPNKMHFIALSFTQNAQEIKYVRELLGEKGSHIKIIPKIENVEGLMNFDEILEAADGIMIARGDLGMEIPIEKVCLAQKMMIKKANMAGKPIITATQMLESMVNNPRPTRAESADVINAVLDGSDCVMLSGETAGGKFPVECVTLMSKLCFEAENCLSTRELLLQRTMSLPPPLSVEESVARAAVFVSIDIDAKLLIVFTHTGNTTRLVSKYRPKCLILSLSVDEHVTKSLTVNRSVIPLLIETFDNTEKNIKNALEVAKERDLVAAGDLAIAVHGTRENKSGSSDLLKVVKVQ</sequence>
<dbReference type="GO" id="GO:0030955">
    <property type="term" value="F:potassium ion binding"/>
    <property type="evidence" value="ECO:0007669"/>
    <property type="project" value="InterPro"/>
</dbReference>
<evidence type="ECO:0000256" key="7">
    <source>
        <dbReference type="ARBA" id="ARBA00022723"/>
    </source>
</evidence>
<dbReference type="GO" id="GO:0005524">
    <property type="term" value="F:ATP binding"/>
    <property type="evidence" value="ECO:0007669"/>
    <property type="project" value="UniProtKB-KW"/>
</dbReference>
<comment type="similarity">
    <text evidence="4 14">Belongs to the pyruvate kinase family.</text>
</comment>
<dbReference type="InterPro" id="IPR001697">
    <property type="entry name" value="Pyr_Knase"/>
</dbReference>
<dbReference type="Gene3D" id="3.40.1380.20">
    <property type="entry name" value="Pyruvate kinase, C-terminal domain"/>
    <property type="match status" value="1"/>
</dbReference>
<dbReference type="KEGG" id="beq:BEWA_007100"/>
<dbReference type="SUPFAM" id="SSF51621">
    <property type="entry name" value="Phosphoenolpyruvate/pyruvate domain"/>
    <property type="match status" value="1"/>
</dbReference>
<dbReference type="Pfam" id="PF00224">
    <property type="entry name" value="PK"/>
    <property type="match status" value="1"/>
</dbReference>
<evidence type="ECO:0000313" key="18">
    <source>
        <dbReference type="Proteomes" id="UP000031512"/>
    </source>
</evidence>
<evidence type="ECO:0000256" key="12">
    <source>
        <dbReference type="ARBA" id="ARBA00023152"/>
    </source>
</evidence>
<evidence type="ECO:0000256" key="14">
    <source>
        <dbReference type="RuleBase" id="RU000504"/>
    </source>
</evidence>
<evidence type="ECO:0000256" key="5">
    <source>
        <dbReference type="ARBA" id="ARBA00012142"/>
    </source>
</evidence>
<dbReference type="UniPathway" id="UPA00109">
    <property type="reaction ID" value="UER00188"/>
</dbReference>
<dbReference type="InterPro" id="IPR036918">
    <property type="entry name" value="Pyrv_Knase_C_sf"/>
</dbReference>
<comment type="cofactor">
    <cofactor evidence="1">
        <name>Mg(2+)</name>
        <dbReference type="ChEBI" id="CHEBI:18420"/>
    </cofactor>
</comment>
<dbReference type="OrthoDB" id="108365at2759"/>
<organism evidence="17 18">
    <name type="scientific">Theileria equi strain WA</name>
    <dbReference type="NCBI Taxonomy" id="1537102"/>
    <lineage>
        <taxon>Eukaryota</taxon>
        <taxon>Sar</taxon>
        <taxon>Alveolata</taxon>
        <taxon>Apicomplexa</taxon>
        <taxon>Aconoidasida</taxon>
        <taxon>Piroplasmida</taxon>
        <taxon>Theileriidae</taxon>
        <taxon>Theileria</taxon>
    </lineage>
</organism>
<dbReference type="RefSeq" id="XP_004830967.1">
    <property type="nucleotide sequence ID" value="XM_004830910.1"/>
</dbReference>
<protein>
    <recommendedName>
        <fullName evidence="5 14">Pyruvate kinase</fullName>
        <ecNumber evidence="5 14">2.7.1.40</ecNumber>
    </recommendedName>
</protein>
<dbReference type="PRINTS" id="PR01050">
    <property type="entry name" value="PYRUVTKNASE"/>
</dbReference>
<dbReference type="EC" id="2.7.1.40" evidence="5 14"/>
<dbReference type="VEuPathDB" id="PiroplasmaDB:BEWA_007100"/>
<evidence type="ECO:0000256" key="11">
    <source>
        <dbReference type="ARBA" id="ARBA00022842"/>
    </source>
</evidence>
<keyword evidence="12 14" id="KW-0324">Glycolysis</keyword>
<dbReference type="SUPFAM" id="SSF52935">
    <property type="entry name" value="PK C-terminal domain-like"/>
    <property type="match status" value="1"/>
</dbReference>
<dbReference type="Gene3D" id="3.20.20.60">
    <property type="entry name" value="Phosphoenolpyruvate-binding domains"/>
    <property type="match status" value="1"/>
</dbReference>
<dbReference type="InterPro" id="IPR011037">
    <property type="entry name" value="Pyrv_Knase-like_insert_dom_sf"/>
</dbReference>
<keyword evidence="8" id="KW-0547">Nucleotide-binding</keyword>
<dbReference type="eggNOG" id="KOG2323">
    <property type="taxonomic scope" value="Eukaryota"/>
</dbReference>
<evidence type="ECO:0000256" key="1">
    <source>
        <dbReference type="ARBA" id="ARBA00001946"/>
    </source>
</evidence>
<evidence type="ECO:0000256" key="9">
    <source>
        <dbReference type="ARBA" id="ARBA00022777"/>
    </source>
</evidence>
<keyword evidence="18" id="KW-1185">Reference proteome</keyword>
<name>L0B227_THEEQ</name>
<proteinExistence type="inferred from homology"/>
<dbReference type="Pfam" id="PF02887">
    <property type="entry name" value="PK_C"/>
    <property type="match status" value="1"/>
</dbReference>
<dbReference type="InterPro" id="IPR015793">
    <property type="entry name" value="Pyrv_Knase_brl"/>
</dbReference>
<evidence type="ECO:0000256" key="6">
    <source>
        <dbReference type="ARBA" id="ARBA00022679"/>
    </source>
</evidence>
<comment type="cofactor">
    <cofactor evidence="2">
        <name>K(+)</name>
        <dbReference type="ChEBI" id="CHEBI:29103"/>
    </cofactor>
</comment>
<comment type="catalytic activity">
    <reaction evidence="14">
        <text>pyruvate + ATP = phosphoenolpyruvate + ADP + H(+)</text>
        <dbReference type="Rhea" id="RHEA:18157"/>
        <dbReference type="ChEBI" id="CHEBI:15361"/>
        <dbReference type="ChEBI" id="CHEBI:15378"/>
        <dbReference type="ChEBI" id="CHEBI:30616"/>
        <dbReference type="ChEBI" id="CHEBI:58702"/>
        <dbReference type="ChEBI" id="CHEBI:456216"/>
        <dbReference type="EC" id="2.7.1.40"/>
    </reaction>
</comment>
<dbReference type="InterPro" id="IPR018209">
    <property type="entry name" value="Pyrv_Knase_AS"/>
</dbReference>
<keyword evidence="7" id="KW-0479">Metal-binding</keyword>
<keyword evidence="13 17" id="KW-0670">Pyruvate</keyword>
<dbReference type="Proteomes" id="UP000031512">
    <property type="component" value="Chromosome 3"/>
</dbReference>
<dbReference type="PROSITE" id="PS00110">
    <property type="entry name" value="PYRUVATE_KINASE"/>
    <property type="match status" value="1"/>
</dbReference>
<evidence type="ECO:0000259" key="15">
    <source>
        <dbReference type="Pfam" id="PF00224"/>
    </source>
</evidence>
<gene>
    <name evidence="17" type="ORF">BEWA_007100</name>
</gene>
<dbReference type="SUPFAM" id="SSF50800">
    <property type="entry name" value="PK beta-barrel domain-like"/>
    <property type="match status" value="1"/>
</dbReference>
<dbReference type="InterPro" id="IPR015806">
    <property type="entry name" value="Pyrv_Knase_insert_dom_sf"/>
</dbReference>
<evidence type="ECO:0000256" key="2">
    <source>
        <dbReference type="ARBA" id="ARBA00001958"/>
    </source>
</evidence>
<accession>L0B227</accession>
<dbReference type="GO" id="GO:0004743">
    <property type="term" value="F:pyruvate kinase activity"/>
    <property type="evidence" value="ECO:0007669"/>
    <property type="project" value="UniProtKB-EC"/>
</dbReference>
<dbReference type="InterPro" id="IPR040442">
    <property type="entry name" value="Pyrv_kinase-like_dom_sf"/>
</dbReference>
<dbReference type="InterPro" id="IPR015795">
    <property type="entry name" value="Pyrv_Knase_C"/>
</dbReference>
<dbReference type="GeneID" id="15806317"/>
<dbReference type="Gene3D" id="2.40.33.10">
    <property type="entry name" value="PK beta-barrel domain-like"/>
    <property type="match status" value="1"/>
</dbReference>
<dbReference type="GO" id="GO:0016301">
    <property type="term" value="F:kinase activity"/>
    <property type="evidence" value="ECO:0007669"/>
    <property type="project" value="UniProtKB-KW"/>
</dbReference>
<dbReference type="NCBIfam" id="TIGR01064">
    <property type="entry name" value="pyruv_kin"/>
    <property type="match status" value="1"/>
</dbReference>
<dbReference type="NCBIfam" id="NF004491">
    <property type="entry name" value="PRK05826.1"/>
    <property type="match status" value="1"/>
</dbReference>
<keyword evidence="10" id="KW-0067">ATP-binding</keyword>
<evidence type="ECO:0000256" key="3">
    <source>
        <dbReference type="ARBA" id="ARBA00004997"/>
    </source>
</evidence>
<evidence type="ECO:0000259" key="16">
    <source>
        <dbReference type="Pfam" id="PF02887"/>
    </source>
</evidence>
<comment type="pathway">
    <text evidence="3 14">Carbohydrate degradation; glycolysis; pyruvate from D-glyceraldehyde 3-phosphate: step 5/5.</text>
</comment>
<dbReference type="PANTHER" id="PTHR11817">
    <property type="entry name" value="PYRUVATE KINASE"/>
    <property type="match status" value="1"/>
</dbReference>
<dbReference type="InterPro" id="IPR015813">
    <property type="entry name" value="Pyrv/PenolPyrv_kinase-like_dom"/>
</dbReference>
<dbReference type="STRING" id="1537102.L0B227"/>